<dbReference type="PANTHER" id="PTHR12607">
    <property type="entry name" value="ADENOMATOUS POLYPOSIS COLI PROTEIN FAMILY"/>
    <property type="match status" value="1"/>
</dbReference>
<dbReference type="FunFam" id="1.25.10.10:FF:000305">
    <property type="entry name" value="Adenomatous polyposis coli"/>
    <property type="match status" value="1"/>
</dbReference>
<dbReference type="GO" id="GO:0007399">
    <property type="term" value="P:nervous system development"/>
    <property type="evidence" value="ECO:0007669"/>
    <property type="project" value="TreeGrafter"/>
</dbReference>
<feature type="non-terminal residue" evidence="5">
    <location>
        <position position="1"/>
    </location>
</feature>
<proteinExistence type="inferred from homology"/>
<feature type="region of interest" description="Disordered" evidence="4">
    <location>
        <begin position="602"/>
        <end position="622"/>
    </location>
</feature>
<dbReference type="SUPFAM" id="SSF48371">
    <property type="entry name" value="ARM repeat"/>
    <property type="match status" value="1"/>
</dbReference>
<feature type="repeat" description="ARM" evidence="3">
    <location>
        <begin position="406"/>
        <end position="440"/>
    </location>
</feature>
<protein>
    <recommendedName>
        <fullName evidence="7">Adenomatous polyposis coli protein</fullName>
    </recommendedName>
</protein>
<name>A0A482WQY1_LAOST</name>
<dbReference type="Gene3D" id="1.25.10.10">
    <property type="entry name" value="Leucine-rich Repeat Variant"/>
    <property type="match status" value="1"/>
</dbReference>
<dbReference type="InterPro" id="IPR011989">
    <property type="entry name" value="ARM-like"/>
</dbReference>
<evidence type="ECO:0000256" key="3">
    <source>
        <dbReference type="PROSITE-ProRule" id="PRU00259"/>
    </source>
</evidence>
<dbReference type="GO" id="GO:0007389">
    <property type="term" value="P:pattern specification process"/>
    <property type="evidence" value="ECO:0007669"/>
    <property type="project" value="TreeGrafter"/>
</dbReference>
<evidence type="ECO:0000313" key="6">
    <source>
        <dbReference type="Proteomes" id="UP000291343"/>
    </source>
</evidence>
<dbReference type="GO" id="GO:0007026">
    <property type="term" value="P:negative regulation of microtubule depolymerization"/>
    <property type="evidence" value="ECO:0007669"/>
    <property type="project" value="TreeGrafter"/>
</dbReference>
<dbReference type="Pfam" id="PF00514">
    <property type="entry name" value="Arm"/>
    <property type="match status" value="1"/>
</dbReference>
<keyword evidence="2" id="KW-0879">Wnt signaling pathway</keyword>
<dbReference type="GO" id="GO:0001708">
    <property type="term" value="P:cell fate specification"/>
    <property type="evidence" value="ECO:0007669"/>
    <property type="project" value="TreeGrafter"/>
</dbReference>
<dbReference type="GO" id="GO:0016055">
    <property type="term" value="P:Wnt signaling pathway"/>
    <property type="evidence" value="ECO:0007669"/>
    <property type="project" value="UniProtKB-KW"/>
</dbReference>
<dbReference type="GO" id="GO:0016477">
    <property type="term" value="P:cell migration"/>
    <property type="evidence" value="ECO:0007669"/>
    <property type="project" value="TreeGrafter"/>
</dbReference>
<evidence type="ECO:0000256" key="4">
    <source>
        <dbReference type="SAM" id="MobiDB-lite"/>
    </source>
</evidence>
<dbReference type="Pfam" id="PF18797">
    <property type="entry name" value="APC_rep"/>
    <property type="match status" value="1"/>
</dbReference>
<feature type="compositionally biased region" description="Polar residues" evidence="4">
    <location>
        <begin position="610"/>
        <end position="622"/>
    </location>
</feature>
<dbReference type="PROSITE" id="PS50176">
    <property type="entry name" value="ARM_REPEAT"/>
    <property type="match status" value="2"/>
</dbReference>
<accession>A0A482WQY1</accession>
<sequence length="681" mass="73799">AAPPSLSATTPDALLSTGDGDPDPKVVGSQCNGVLARLLGWPSKEEVTGPETKEQDEKKTPETSVSGDGVVQKWGTEYNVWHSVGPIHSSLSSSSSAQTPIKQDEPGSRSYSQQQLGAKVEMVYSLLSMLGTHDREKMTTTLLAMSSSPDSCQAMRQSGCVPLLVQLVHAREESAVVRERASQALHNVVHCHVDDKRGRREARVLRLLQQLIDFADSASAESAAASAEKEDDPHPGAAIAALMKLSFDEEHRHAMCQLGALHAIATLIQVDAEAHGSQTSNQSCVTVRRYAGMALTNLTFGDSNNKALLCSLQPFMIALVAQLSSPSEDLRQGISSILSSSVLRNLSWRADATSKSTLRDVGAVTGLMRAAMQAKKESTLKSILSALWNLSAHCNMNKVEICAVEGALQYLVEMLSFQAPSRTLAIVENAGGILRNISSHVALREDYRALLREHNCLPLLLQQLQSPSLTVVSNACGTLWNLSARCSQDQRALWDLGAVPMLRSLVHSKHRMISMGASAALKNLLASRPDADIFDRTSRGMPTLLVRKRRALEQELDCTLSETCDNIESPGRWDSHESVTSTHSENTFDRMNRASHHCHRSGSLQLMKRSGSNASTPTDANRDQNQLENQMQRLKLNESALSSVVSSGNSLYNANNTSITNSSSSNADASISYLLTSIELI</sequence>
<dbReference type="AlphaFoldDB" id="A0A482WQY1"/>
<dbReference type="GO" id="GO:0030877">
    <property type="term" value="C:beta-catenin destruction complex"/>
    <property type="evidence" value="ECO:0007669"/>
    <property type="project" value="TreeGrafter"/>
</dbReference>
<dbReference type="GO" id="GO:0016342">
    <property type="term" value="C:catenin complex"/>
    <property type="evidence" value="ECO:0007669"/>
    <property type="project" value="TreeGrafter"/>
</dbReference>
<dbReference type="GO" id="GO:0090090">
    <property type="term" value="P:negative regulation of canonical Wnt signaling pathway"/>
    <property type="evidence" value="ECO:0007669"/>
    <property type="project" value="TreeGrafter"/>
</dbReference>
<feature type="compositionally biased region" description="Polar residues" evidence="4">
    <location>
        <begin position="1"/>
        <end position="10"/>
    </location>
</feature>
<dbReference type="InterPro" id="IPR041257">
    <property type="entry name" value="APC_rep"/>
</dbReference>
<evidence type="ECO:0000256" key="2">
    <source>
        <dbReference type="ARBA" id="ARBA00022687"/>
    </source>
</evidence>
<dbReference type="GO" id="GO:0005881">
    <property type="term" value="C:cytoplasmic microtubule"/>
    <property type="evidence" value="ECO:0007669"/>
    <property type="project" value="TreeGrafter"/>
</dbReference>
<organism evidence="5 6">
    <name type="scientific">Laodelphax striatellus</name>
    <name type="common">Small brown planthopper</name>
    <name type="synonym">Delphax striatella</name>
    <dbReference type="NCBI Taxonomy" id="195883"/>
    <lineage>
        <taxon>Eukaryota</taxon>
        <taxon>Metazoa</taxon>
        <taxon>Ecdysozoa</taxon>
        <taxon>Arthropoda</taxon>
        <taxon>Hexapoda</taxon>
        <taxon>Insecta</taxon>
        <taxon>Pterygota</taxon>
        <taxon>Neoptera</taxon>
        <taxon>Paraneoptera</taxon>
        <taxon>Hemiptera</taxon>
        <taxon>Auchenorrhyncha</taxon>
        <taxon>Fulgoroidea</taxon>
        <taxon>Delphacidae</taxon>
        <taxon>Criomorphinae</taxon>
        <taxon>Laodelphax</taxon>
    </lineage>
</organism>
<dbReference type="GO" id="GO:0008013">
    <property type="term" value="F:beta-catenin binding"/>
    <property type="evidence" value="ECO:0007669"/>
    <property type="project" value="InterPro"/>
</dbReference>
<dbReference type="InterPro" id="IPR000225">
    <property type="entry name" value="Armadillo"/>
</dbReference>
<dbReference type="EMBL" id="QKKF02027185">
    <property type="protein sequence ID" value="RZF35987.1"/>
    <property type="molecule type" value="Genomic_DNA"/>
</dbReference>
<dbReference type="GO" id="GO:0008017">
    <property type="term" value="F:microtubule binding"/>
    <property type="evidence" value="ECO:0007669"/>
    <property type="project" value="TreeGrafter"/>
</dbReference>
<feature type="repeat" description="ARM" evidence="3">
    <location>
        <begin position="159"/>
        <end position="188"/>
    </location>
</feature>
<feature type="region of interest" description="Disordered" evidence="4">
    <location>
        <begin position="89"/>
        <end position="114"/>
    </location>
</feature>
<dbReference type="OrthoDB" id="5918429at2759"/>
<feature type="compositionally biased region" description="Basic and acidic residues" evidence="4">
    <location>
        <begin position="43"/>
        <end position="61"/>
    </location>
</feature>
<feature type="region of interest" description="Disordered" evidence="4">
    <location>
        <begin position="1"/>
        <end position="69"/>
    </location>
</feature>
<dbReference type="InterPro" id="IPR016024">
    <property type="entry name" value="ARM-type_fold"/>
</dbReference>
<comment type="similarity">
    <text evidence="1">Belongs to the adenomatous polyposis coli (APC) family.</text>
</comment>
<comment type="caution">
    <text evidence="5">The sequence shown here is derived from an EMBL/GenBank/DDBJ whole genome shotgun (WGS) entry which is preliminary data.</text>
</comment>
<evidence type="ECO:0000313" key="5">
    <source>
        <dbReference type="EMBL" id="RZF35987.1"/>
    </source>
</evidence>
<evidence type="ECO:0000256" key="1">
    <source>
        <dbReference type="ARBA" id="ARBA00009051"/>
    </source>
</evidence>
<gene>
    <name evidence="5" type="ORF">LSTR_LSTR005400</name>
</gene>
<reference evidence="5 6" key="1">
    <citation type="journal article" date="2017" name="Gigascience">
        <title>Genome sequence of the small brown planthopper, Laodelphax striatellus.</title>
        <authorList>
            <person name="Zhu J."/>
            <person name="Jiang F."/>
            <person name="Wang X."/>
            <person name="Yang P."/>
            <person name="Bao Y."/>
            <person name="Zhao W."/>
            <person name="Wang W."/>
            <person name="Lu H."/>
            <person name="Wang Q."/>
            <person name="Cui N."/>
            <person name="Li J."/>
            <person name="Chen X."/>
            <person name="Luo L."/>
            <person name="Yu J."/>
            <person name="Kang L."/>
            <person name="Cui F."/>
        </authorList>
    </citation>
    <scope>NUCLEOTIDE SEQUENCE [LARGE SCALE GENOMIC DNA]</scope>
    <source>
        <strain evidence="5">Lst14</strain>
    </source>
</reference>
<evidence type="ECO:0008006" key="7">
    <source>
        <dbReference type="Google" id="ProtNLM"/>
    </source>
</evidence>
<dbReference type="STRING" id="195883.A0A482WQY1"/>
<dbReference type="InParanoid" id="A0A482WQY1"/>
<dbReference type="SMART" id="SM00185">
    <property type="entry name" value="ARM"/>
    <property type="match status" value="7"/>
</dbReference>
<keyword evidence="6" id="KW-1185">Reference proteome</keyword>
<dbReference type="Proteomes" id="UP000291343">
    <property type="component" value="Unassembled WGS sequence"/>
</dbReference>
<dbReference type="InterPro" id="IPR026818">
    <property type="entry name" value="Apc_fam"/>
</dbReference>
<dbReference type="PANTHER" id="PTHR12607:SF12">
    <property type="entry name" value="APC-LIKE, ISOFORM A-RELATED"/>
    <property type="match status" value="1"/>
</dbReference>